<name>A0A974H5K2_XENLA</name>
<dbReference type="EMBL" id="CM004481">
    <property type="protein sequence ID" value="OCT65266.1"/>
    <property type="molecule type" value="Genomic_DNA"/>
</dbReference>
<keyword evidence="1" id="KW-0472">Membrane</keyword>
<sequence>MAHSRQSICIPATDPYKVPADENPQTMVAERSDFFPSVSLAGVLLIVFLLLIPVLFPSVHPLGSHSILINGTFVHLHPLLTSQPLSTRRELQKIFRGIRVEGVTVIAIAQEDAFQTLVCFSSFMISLLSHKSTTDNVTKRLQHIDSGLQARNGARTPEGFYISVITQEKRQAPFGTILGPRSPISGEGPQWEMTLTLTQMDNKEMMHKEASFLARELLQILPTGQVPLVFEKAKLWGKSLPVLQITANPYLESGFVC</sequence>
<protein>
    <submittedName>
        <fullName evidence="2">Uncharacterized protein</fullName>
    </submittedName>
</protein>
<reference evidence="3" key="1">
    <citation type="journal article" date="2016" name="Nature">
        <title>Genome evolution in the allotetraploid frog Xenopus laevis.</title>
        <authorList>
            <person name="Session A.M."/>
            <person name="Uno Y."/>
            <person name="Kwon T."/>
            <person name="Chapman J.A."/>
            <person name="Toyoda A."/>
            <person name="Takahashi S."/>
            <person name="Fukui A."/>
            <person name="Hikosaka A."/>
            <person name="Suzuki A."/>
            <person name="Kondo M."/>
            <person name="van Heeringen S.J."/>
            <person name="Quigley I."/>
            <person name="Heinz S."/>
            <person name="Ogino H."/>
            <person name="Ochi H."/>
            <person name="Hellsten U."/>
            <person name="Lyons J.B."/>
            <person name="Simakov O."/>
            <person name="Putnam N."/>
            <person name="Stites J."/>
            <person name="Kuroki Y."/>
            <person name="Tanaka T."/>
            <person name="Michiue T."/>
            <person name="Watanabe M."/>
            <person name="Bogdanovic O."/>
            <person name="Lister R."/>
            <person name="Georgiou G."/>
            <person name="Paranjpe S.S."/>
            <person name="van Kruijsbergen I."/>
            <person name="Shu S."/>
            <person name="Carlson J."/>
            <person name="Kinoshita T."/>
            <person name="Ohta Y."/>
            <person name="Mawaribuchi S."/>
            <person name="Jenkins J."/>
            <person name="Grimwood J."/>
            <person name="Schmutz J."/>
            <person name="Mitros T."/>
            <person name="Mozaffari S.V."/>
            <person name="Suzuki Y."/>
            <person name="Haramoto Y."/>
            <person name="Yamamoto T.S."/>
            <person name="Takagi C."/>
            <person name="Heald R."/>
            <person name="Miller K."/>
            <person name="Haudenschild C."/>
            <person name="Kitzman J."/>
            <person name="Nakayama T."/>
            <person name="Izutsu Y."/>
            <person name="Robert J."/>
            <person name="Fortriede J."/>
            <person name="Burns K."/>
            <person name="Lotay V."/>
            <person name="Karimi K."/>
            <person name="Yasuoka Y."/>
            <person name="Dichmann D.S."/>
            <person name="Flajnik M.F."/>
            <person name="Houston D.W."/>
            <person name="Shendure J."/>
            <person name="DuPasquier L."/>
            <person name="Vize P.D."/>
            <person name="Zorn A.M."/>
            <person name="Ito M."/>
            <person name="Marcotte E.M."/>
            <person name="Wallingford J.B."/>
            <person name="Ito Y."/>
            <person name="Asashima M."/>
            <person name="Ueno N."/>
            <person name="Matsuda Y."/>
            <person name="Veenstra G.J."/>
            <person name="Fujiyama A."/>
            <person name="Harland R.M."/>
            <person name="Taira M."/>
            <person name="Rokhsar D.S."/>
        </authorList>
    </citation>
    <scope>NUCLEOTIDE SEQUENCE [LARGE SCALE GENOMIC DNA]</scope>
    <source>
        <strain evidence="3">J</strain>
    </source>
</reference>
<evidence type="ECO:0000256" key="1">
    <source>
        <dbReference type="SAM" id="Phobius"/>
    </source>
</evidence>
<feature type="transmembrane region" description="Helical" evidence="1">
    <location>
        <begin position="34"/>
        <end position="56"/>
    </location>
</feature>
<accession>A0A974H5K2</accession>
<evidence type="ECO:0000313" key="2">
    <source>
        <dbReference type="EMBL" id="OCT65266.1"/>
    </source>
</evidence>
<proteinExistence type="predicted"/>
<dbReference type="Proteomes" id="UP000694892">
    <property type="component" value="Chromosome 8S"/>
</dbReference>
<dbReference type="AlphaFoldDB" id="A0A974H5K2"/>
<gene>
    <name evidence="2" type="ORF">XELAEV_18041505mg</name>
</gene>
<keyword evidence="1" id="KW-0812">Transmembrane</keyword>
<keyword evidence="1" id="KW-1133">Transmembrane helix</keyword>
<organism evidence="2 3">
    <name type="scientific">Xenopus laevis</name>
    <name type="common">African clawed frog</name>
    <dbReference type="NCBI Taxonomy" id="8355"/>
    <lineage>
        <taxon>Eukaryota</taxon>
        <taxon>Metazoa</taxon>
        <taxon>Chordata</taxon>
        <taxon>Craniata</taxon>
        <taxon>Vertebrata</taxon>
        <taxon>Euteleostomi</taxon>
        <taxon>Amphibia</taxon>
        <taxon>Batrachia</taxon>
        <taxon>Anura</taxon>
        <taxon>Pipoidea</taxon>
        <taxon>Pipidae</taxon>
        <taxon>Xenopodinae</taxon>
        <taxon>Xenopus</taxon>
        <taxon>Xenopus</taxon>
    </lineage>
</organism>
<evidence type="ECO:0000313" key="3">
    <source>
        <dbReference type="Proteomes" id="UP000694892"/>
    </source>
</evidence>